<dbReference type="PANTHER" id="PTHR45436:SF5">
    <property type="entry name" value="SENSOR HISTIDINE KINASE TRCS"/>
    <property type="match status" value="1"/>
</dbReference>
<keyword evidence="9" id="KW-0902">Two-component regulatory system</keyword>
<dbReference type="SMART" id="SM00387">
    <property type="entry name" value="HATPase_c"/>
    <property type="match status" value="1"/>
</dbReference>
<keyword evidence="7 15" id="KW-0418">Kinase</keyword>
<dbReference type="RefSeq" id="WP_098456096.1">
    <property type="nucleotide sequence ID" value="NZ_PDJG01000001.1"/>
</dbReference>
<dbReference type="InterPro" id="IPR003660">
    <property type="entry name" value="HAMP_dom"/>
</dbReference>
<comment type="caution">
    <text evidence="15">The sequence shown here is derived from an EMBL/GenBank/DDBJ whole genome shotgun (WGS) entry which is preliminary data.</text>
</comment>
<evidence type="ECO:0000256" key="3">
    <source>
        <dbReference type="ARBA" id="ARBA00012438"/>
    </source>
</evidence>
<name>A0A2A9E9G1_9MICO</name>
<dbReference type="InterPro" id="IPR050428">
    <property type="entry name" value="TCS_sensor_his_kinase"/>
</dbReference>
<dbReference type="Gene3D" id="3.30.565.10">
    <property type="entry name" value="Histidine kinase-like ATPase, C-terminal domain"/>
    <property type="match status" value="1"/>
</dbReference>
<accession>A0A2A9E9G1</accession>
<organism evidence="15 16">
    <name type="scientific">Sanguibacter antarcticus</name>
    <dbReference type="NCBI Taxonomy" id="372484"/>
    <lineage>
        <taxon>Bacteria</taxon>
        <taxon>Bacillati</taxon>
        <taxon>Actinomycetota</taxon>
        <taxon>Actinomycetes</taxon>
        <taxon>Micrococcales</taxon>
        <taxon>Sanguibacteraceae</taxon>
        <taxon>Sanguibacter</taxon>
    </lineage>
</organism>
<keyword evidence="6 12" id="KW-0812">Transmembrane</keyword>
<dbReference type="CDD" id="cd00075">
    <property type="entry name" value="HATPase"/>
    <property type="match status" value="1"/>
</dbReference>
<dbReference type="InterPro" id="IPR005467">
    <property type="entry name" value="His_kinase_dom"/>
</dbReference>
<evidence type="ECO:0000256" key="5">
    <source>
        <dbReference type="ARBA" id="ARBA00022679"/>
    </source>
</evidence>
<keyword evidence="8 12" id="KW-1133">Transmembrane helix</keyword>
<feature type="domain" description="Histidine kinase" evidence="13">
    <location>
        <begin position="281"/>
        <end position="506"/>
    </location>
</feature>
<evidence type="ECO:0000256" key="8">
    <source>
        <dbReference type="ARBA" id="ARBA00022989"/>
    </source>
</evidence>
<evidence type="ECO:0000256" key="7">
    <source>
        <dbReference type="ARBA" id="ARBA00022777"/>
    </source>
</evidence>
<dbReference type="InterPro" id="IPR003594">
    <property type="entry name" value="HATPase_dom"/>
</dbReference>
<dbReference type="InterPro" id="IPR004358">
    <property type="entry name" value="Sig_transdc_His_kin-like_C"/>
</dbReference>
<dbReference type="SMART" id="SM00388">
    <property type="entry name" value="HisKA"/>
    <property type="match status" value="1"/>
</dbReference>
<evidence type="ECO:0000313" key="16">
    <source>
        <dbReference type="Proteomes" id="UP000225548"/>
    </source>
</evidence>
<sequence>MTGWTLRRRLVVVLVSLLIGVAATIGTLSTLALRESLVDQLDERLDQASIRALGAHEGPRVDAQNDATAAGEPAARTGGTRALDVPPPGLDTPGQGAGTVTLSIRNNIELSGYIDAVGSYQSLTDEQIVVLEEVEPDGRPRTVSLDDLGPYRVVAERTADGTLVVTGLSSQDVTATVSQYLAVEVIIAALGILTAALAGGALVRRELRPLERVVATATRVSQVPLHRGEVAELERVPDADTDPGTEVGKVGSAVNRLLDHVEGALAARHESETQVRQFVADASHELRTPLASIRGYAELVRRMPDEVPDDVLHAMERVESESLRMTTLVEDMLLLARLDAGRPLGSEEVDLTALALDAVSDAHAAGPDHRWRLDLPETEESDDDIDDPSPTIVLGDEGRLRQVLVNLLANARVHTPVGTTIVTSVRSDGETVVLTVRDDGPGIPESLRNHLFQRFSRGNAARSPGSGSTGLGLAIVDAVVRAHRGRIDVDGTPGATTFTVTLPVAGVTAETAAPAGGAPAA</sequence>
<dbReference type="CDD" id="cd00082">
    <property type="entry name" value="HisKA"/>
    <property type="match status" value="1"/>
</dbReference>
<evidence type="ECO:0000259" key="14">
    <source>
        <dbReference type="PROSITE" id="PS50885"/>
    </source>
</evidence>
<dbReference type="Proteomes" id="UP000225548">
    <property type="component" value="Unassembled WGS sequence"/>
</dbReference>
<proteinExistence type="predicted"/>
<evidence type="ECO:0000256" key="12">
    <source>
        <dbReference type="SAM" id="Phobius"/>
    </source>
</evidence>
<evidence type="ECO:0000256" key="11">
    <source>
        <dbReference type="SAM" id="MobiDB-lite"/>
    </source>
</evidence>
<evidence type="ECO:0000259" key="13">
    <source>
        <dbReference type="PROSITE" id="PS50109"/>
    </source>
</evidence>
<dbReference type="SUPFAM" id="SSF55874">
    <property type="entry name" value="ATPase domain of HSP90 chaperone/DNA topoisomerase II/histidine kinase"/>
    <property type="match status" value="1"/>
</dbReference>
<reference evidence="15 16" key="1">
    <citation type="submission" date="2017-10" db="EMBL/GenBank/DDBJ databases">
        <title>Sequencing the genomes of 1000 actinobacteria strains.</title>
        <authorList>
            <person name="Klenk H.-P."/>
        </authorList>
    </citation>
    <scope>NUCLEOTIDE SEQUENCE [LARGE SCALE GENOMIC DNA]</scope>
    <source>
        <strain evidence="15 16">DSM 18966</strain>
    </source>
</reference>
<gene>
    <name evidence="15" type="ORF">ATL42_3109</name>
</gene>
<dbReference type="OrthoDB" id="9786919at2"/>
<evidence type="ECO:0000256" key="4">
    <source>
        <dbReference type="ARBA" id="ARBA00022553"/>
    </source>
</evidence>
<dbReference type="Pfam" id="PF02518">
    <property type="entry name" value="HATPase_c"/>
    <property type="match status" value="1"/>
</dbReference>
<protein>
    <recommendedName>
        <fullName evidence="3">histidine kinase</fullName>
        <ecNumber evidence="3">2.7.13.3</ecNumber>
    </recommendedName>
</protein>
<feature type="region of interest" description="Disordered" evidence="11">
    <location>
        <begin position="56"/>
        <end position="96"/>
    </location>
</feature>
<dbReference type="PANTHER" id="PTHR45436">
    <property type="entry name" value="SENSOR HISTIDINE KINASE YKOH"/>
    <property type="match status" value="1"/>
</dbReference>
<evidence type="ECO:0000256" key="2">
    <source>
        <dbReference type="ARBA" id="ARBA00004236"/>
    </source>
</evidence>
<evidence type="ECO:0000256" key="10">
    <source>
        <dbReference type="ARBA" id="ARBA00023136"/>
    </source>
</evidence>
<keyword evidence="10 12" id="KW-0472">Membrane</keyword>
<dbReference type="FunFam" id="1.10.287.130:FF:000001">
    <property type="entry name" value="Two-component sensor histidine kinase"/>
    <property type="match status" value="1"/>
</dbReference>
<keyword evidence="5" id="KW-0808">Transferase</keyword>
<feature type="transmembrane region" description="Helical" evidence="12">
    <location>
        <begin position="180"/>
        <end position="203"/>
    </location>
</feature>
<dbReference type="InterPro" id="IPR036890">
    <property type="entry name" value="HATPase_C_sf"/>
</dbReference>
<evidence type="ECO:0000256" key="9">
    <source>
        <dbReference type="ARBA" id="ARBA00023012"/>
    </source>
</evidence>
<dbReference type="InterPro" id="IPR003661">
    <property type="entry name" value="HisK_dim/P_dom"/>
</dbReference>
<dbReference type="Pfam" id="PF00512">
    <property type="entry name" value="HisKA"/>
    <property type="match status" value="1"/>
</dbReference>
<dbReference type="EC" id="2.7.13.3" evidence="3"/>
<dbReference type="Gene3D" id="6.10.340.10">
    <property type="match status" value="1"/>
</dbReference>
<dbReference type="InterPro" id="IPR036097">
    <property type="entry name" value="HisK_dim/P_sf"/>
</dbReference>
<dbReference type="EMBL" id="PDJG01000001">
    <property type="protein sequence ID" value="PFG35171.1"/>
    <property type="molecule type" value="Genomic_DNA"/>
</dbReference>
<feature type="domain" description="HAMP" evidence="14">
    <location>
        <begin position="204"/>
        <end position="266"/>
    </location>
</feature>
<evidence type="ECO:0000313" key="15">
    <source>
        <dbReference type="EMBL" id="PFG35171.1"/>
    </source>
</evidence>
<dbReference type="SMART" id="SM00304">
    <property type="entry name" value="HAMP"/>
    <property type="match status" value="1"/>
</dbReference>
<dbReference type="GO" id="GO:0000155">
    <property type="term" value="F:phosphorelay sensor kinase activity"/>
    <property type="evidence" value="ECO:0007669"/>
    <property type="project" value="InterPro"/>
</dbReference>
<dbReference type="SUPFAM" id="SSF47384">
    <property type="entry name" value="Homodimeric domain of signal transducing histidine kinase"/>
    <property type="match status" value="1"/>
</dbReference>
<dbReference type="PROSITE" id="PS50109">
    <property type="entry name" value="HIS_KIN"/>
    <property type="match status" value="1"/>
</dbReference>
<dbReference type="Gene3D" id="1.10.287.130">
    <property type="match status" value="1"/>
</dbReference>
<dbReference type="PRINTS" id="PR00344">
    <property type="entry name" value="BCTRLSENSOR"/>
</dbReference>
<keyword evidence="4" id="KW-0597">Phosphoprotein</keyword>
<comment type="catalytic activity">
    <reaction evidence="1">
        <text>ATP + protein L-histidine = ADP + protein N-phospho-L-histidine.</text>
        <dbReference type="EC" id="2.7.13.3"/>
    </reaction>
</comment>
<dbReference type="AlphaFoldDB" id="A0A2A9E9G1"/>
<dbReference type="PROSITE" id="PS50885">
    <property type="entry name" value="HAMP"/>
    <property type="match status" value="1"/>
</dbReference>
<evidence type="ECO:0000256" key="6">
    <source>
        <dbReference type="ARBA" id="ARBA00022692"/>
    </source>
</evidence>
<evidence type="ECO:0000256" key="1">
    <source>
        <dbReference type="ARBA" id="ARBA00000085"/>
    </source>
</evidence>
<dbReference type="GO" id="GO:0005886">
    <property type="term" value="C:plasma membrane"/>
    <property type="evidence" value="ECO:0007669"/>
    <property type="project" value="UniProtKB-SubCell"/>
</dbReference>
<keyword evidence="16" id="KW-1185">Reference proteome</keyword>
<comment type="subcellular location">
    <subcellularLocation>
        <location evidence="2">Cell membrane</location>
    </subcellularLocation>
</comment>